<dbReference type="InterPro" id="IPR045242">
    <property type="entry name" value="Syntaxin"/>
</dbReference>
<sequence length="246" mass="28560">MALVYLDSDPWILEHESCEKLYRQIVEQLNSRSRFPRNSDKYASISASIRIQMKQYATEVQQLKKKLDQFSNNLTLEETERRHRLIETLQSLNIQLQHKFHDRGSAKEDRNKLLGAQGVFKDMGTTGWSLDDDDDDEPLASQPLLHNASPTQIRLLQQKMLEDQDQGLERLSKVISRQKDIAVTIGNEVTLQNEIVDDIADRMDRTNTTIQRESEHIRVISRTDSTFGYWIVILLLFFAIIVVTFV</sequence>
<dbReference type="GO" id="GO:0031201">
    <property type="term" value="C:SNARE complex"/>
    <property type="evidence" value="ECO:0007669"/>
    <property type="project" value="TreeGrafter"/>
</dbReference>
<evidence type="ECO:0000256" key="3">
    <source>
        <dbReference type="ARBA" id="ARBA00023054"/>
    </source>
</evidence>
<dbReference type="GO" id="GO:0005484">
    <property type="term" value="F:SNAP receptor activity"/>
    <property type="evidence" value="ECO:0007669"/>
    <property type="project" value="TreeGrafter"/>
</dbReference>
<feature type="coiled-coil region" evidence="5">
    <location>
        <begin position="46"/>
        <end position="80"/>
    </location>
</feature>
<dbReference type="GO" id="GO:0006906">
    <property type="term" value="P:vesicle fusion"/>
    <property type="evidence" value="ECO:0007669"/>
    <property type="project" value="TreeGrafter"/>
</dbReference>
<evidence type="ECO:0000313" key="8">
    <source>
        <dbReference type="EMBL" id="JAS07702.1"/>
    </source>
</evidence>
<dbReference type="Gene3D" id="1.20.5.110">
    <property type="match status" value="1"/>
</dbReference>
<evidence type="ECO:0000256" key="2">
    <source>
        <dbReference type="ARBA" id="ARBA00022448"/>
    </source>
</evidence>
<evidence type="ECO:0000256" key="6">
    <source>
        <dbReference type="SAM" id="Phobius"/>
    </source>
</evidence>
<dbReference type="GO" id="GO:0000149">
    <property type="term" value="F:SNARE binding"/>
    <property type="evidence" value="ECO:0007669"/>
    <property type="project" value="TreeGrafter"/>
</dbReference>
<keyword evidence="4 6" id="KW-0472">Membrane</keyword>
<evidence type="ECO:0000256" key="4">
    <source>
        <dbReference type="ARBA" id="ARBA00023136"/>
    </source>
</evidence>
<dbReference type="CDD" id="cd15852">
    <property type="entry name" value="SNARE_Syntaxin8"/>
    <property type="match status" value="1"/>
</dbReference>
<accession>A0A1B6C2F9</accession>
<name>A0A1B6C2F9_9HEMI</name>
<dbReference type="PANTHER" id="PTHR19957:SF124">
    <property type="entry name" value="SYNTAXIN-8"/>
    <property type="match status" value="1"/>
</dbReference>
<dbReference type="SUPFAM" id="SSF58038">
    <property type="entry name" value="SNARE fusion complex"/>
    <property type="match status" value="1"/>
</dbReference>
<dbReference type="InterPro" id="IPR041875">
    <property type="entry name" value="Syntaxin-8_SNARE"/>
</dbReference>
<dbReference type="PROSITE" id="PS50192">
    <property type="entry name" value="T_SNARE"/>
    <property type="match status" value="1"/>
</dbReference>
<dbReference type="PANTHER" id="PTHR19957">
    <property type="entry name" value="SYNTAXIN"/>
    <property type="match status" value="1"/>
</dbReference>
<feature type="domain" description="T-SNARE coiled-coil homology" evidence="7">
    <location>
        <begin position="158"/>
        <end position="220"/>
    </location>
</feature>
<dbReference type="GO" id="GO:0006886">
    <property type="term" value="P:intracellular protein transport"/>
    <property type="evidence" value="ECO:0007669"/>
    <property type="project" value="TreeGrafter"/>
</dbReference>
<organism evidence="8">
    <name type="scientific">Clastoptera arizonana</name>
    <name type="common">Arizona spittle bug</name>
    <dbReference type="NCBI Taxonomy" id="38151"/>
    <lineage>
        <taxon>Eukaryota</taxon>
        <taxon>Metazoa</taxon>
        <taxon>Ecdysozoa</taxon>
        <taxon>Arthropoda</taxon>
        <taxon>Hexapoda</taxon>
        <taxon>Insecta</taxon>
        <taxon>Pterygota</taxon>
        <taxon>Neoptera</taxon>
        <taxon>Paraneoptera</taxon>
        <taxon>Hemiptera</taxon>
        <taxon>Auchenorrhyncha</taxon>
        <taxon>Cercopoidea</taxon>
        <taxon>Clastopteridae</taxon>
        <taxon>Clastoptera</taxon>
    </lineage>
</organism>
<gene>
    <name evidence="8" type="ORF">g.10785</name>
    <name evidence="10" type="ORF">g.10786</name>
    <name evidence="9" type="ORF">g.10787</name>
</gene>
<comment type="subcellular location">
    <subcellularLocation>
        <location evidence="1">Membrane</location>
    </subcellularLocation>
</comment>
<evidence type="ECO:0000313" key="9">
    <source>
        <dbReference type="EMBL" id="JAS22788.1"/>
    </source>
</evidence>
<dbReference type="EMBL" id="GEDC01014510">
    <property type="protein sequence ID" value="JAS22788.1"/>
    <property type="molecule type" value="Transcribed_RNA"/>
</dbReference>
<keyword evidence="2" id="KW-0813">Transport</keyword>
<evidence type="ECO:0000256" key="5">
    <source>
        <dbReference type="SAM" id="Coils"/>
    </source>
</evidence>
<dbReference type="GO" id="GO:0048278">
    <property type="term" value="P:vesicle docking"/>
    <property type="evidence" value="ECO:0007669"/>
    <property type="project" value="TreeGrafter"/>
</dbReference>
<keyword evidence="6" id="KW-0812">Transmembrane</keyword>
<dbReference type="EMBL" id="GEDC01029596">
    <property type="protein sequence ID" value="JAS07702.1"/>
    <property type="molecule type" value="Transcribed_RNA"/>
</dbReference>
<dbReference type="AlphaFoldDB" id="A0A1B6C2F9"/>
<evidence type="ECO:0000256" key="1">
    <source>
        <dbReference type="ARBA" id="ARBA00004370"/>
    </source>
</evidence>
<feature type="transmembrane region" description="Helical" evidence="6">
    <location>
        <begin position="227"/>
        <end position="245"/>
    </location>
</feature>
<evidence type="ECO:0000313" key="10">
    <source>
        <dbReference type="EMBL" id="JAS33139.1"/>
    </source>
</evidence>
<keyword evidence="6" id="KW-1133">Transmembrane helix</keyword>
<proteinExistence type="predicted"/>
<dbReference type="EMBL" id="GEDC01004159">
    <property type="protein sequence ID" value="JAS33139.1"/>
    <property type="molecule type" value="Transcribed_RNA"/>
</dbReference>
<evidence type="ECO:0000259" key="7">
    <source>
        <dbReference type="PROSITE" id="PS50192"/>
    </source>
</evidence>
<dbReference type="GO" id="GO:0012505">
    <property type="term" value="C:endomembrane system"/>
    <property type="evidence" value="ECO:0007669"/>
    <property type="project" value="TreeGrafter"/>
</dbReference>
<reference evidence="8" key="1">
    <citation type="submission" date="2015-12" db="EMBL/GenBank/DDBJ databases">
        <title>De novo transcriptome assembly of four potential Pierce s Disease insect vectors from Arizona vineyards.</title>
        <authorList>
            <person name="Tassone E.E."/>
        </authorList>
    </citation>
    <scope>NUCLEOTIDE SEQUENCE</scope>
</reference>
<dbReference type="InterPro" id="IPR000727">
    <property type="entry name" value="T_SNARE_dom"/>
</dbReference>
<protein>
    <recommendedName>
        <fullName evidence="7">t-SNARE coiled-coil homology domain-containing protein</fullName>
    </recommendedName>
</protein>
<keyword evidence="3 5" id="KW-0175">Coiled coil</keyword>
<dbReference type="SMART" id="SM00397">
    <property type="entry name" value="t_SNARE"/>
    <property type="match status" value="1"/>
</dbReference>